<dbReference type="GO" id="GO:0006369">
    <property type="term" value="P:termination of RNA polymerase II transcription"/>
    <property type="evidence" value="ECO:0007669"/>
    <property type="project" value="TreeGrafter"/>
</dbReference>
<dbReference type="AlphaFoldDB" id="A0A1L9RPG2"/>
<gene>
    <name evidence="11" type="primary">MED18</name>
    <name evidence="12" type="ORF">ASPWEDRAFT_419800</name>
</gene>
<comment type="similarity">
    <text evidence="2 11">Belongs to the Mediator complex subunit 18 family.</text>
</comment>
<evidence type="ECO:0000313" key="13">
    <source>
        <dbReference type="Proteomes" id="UP000184383"/>
    </source>
</evidence>
<dbReference type="Proteomes" id="UP000184383">
    <property type="component" value="Unassembled WGS sequence"/>
</dbReference>
<dbReference type="PANTHER" id="PTHR13321:SF2">
    <property type="entry name" value="MEDIATOR OF RNA POLYMERASE II TRANSCRIPTION SUBUNIT 18"/>
    <property type="match status" value="1"/>
</dbReference>
<dbReference type="Pfam" id="PF09637">
    <property type="entry name" value="Med18"/>
    <property type="match status" value="1"/>
</dbReference>
<evidence type="ECO:0000256" key="6">
    <source>
        <dbReference type="ARBA" id="ARBA00023159"/>
    </source>
</evidence>
<evidence type="ECO:0000256" key="10">
    <source>
        <dbReference type="ARBA" id="ARBA00032012"/>
    </source>
</evidence>
<reference evidence="13" key="1">
    <citation type="journal article" date="2017" name="Genome Biol.">
        <title>Comparative genomics reveals high biological diversity and specific adaptations in the industrially and medically important fungal genus Aspergillus.</title>
        <authorList>
            <person name="de Vries R.P."/>
            <person name="Riley R."/>
            <person name="Wiebenga A."/>
            <person name="Aguilar-Osorio G."/>
            <person name="Amillis S."/>
            <person name="Uchima C.A."/>
            <person name="Anderluh G."/>
            <person name="Asadollahi M."/>
            <person name="Askin M."/>
            <person name="Barry K."/>
            <person name="Battaglia E."/>
            <person name="Bayram O."/>
            <person name="Benocci T."/>
            <person name="Braus-Stromeyer S.A."/>
            <person name="Caldana C."/>
            <person name="Canovas D."/>
            <person name="Cerqueira G.C."/>
            <person name="Chen F."/>
            <person name="Chen W."/>
            <person name="Choi C."/>
            <person name="Clum A."/>
            <person name="Dos Santos R.A."/>
            <person name="Damasio A.R."/>
            <person name="Diallinas G."/>
            <person name="Emri T."/>
            <person name="Fekete E."/>
            <person name="Flipphi M."/>
            <person name="Freyberg S."/>
            <person name="Gallo A."/>
            <person name="Gournas C."/>
            <person name="Habgood R."/>
            <person name="Hainaut M."/>
            <person name="Harispe M.L."/>
            <person name="Henrissat B."/>
            <person name="Hilden K.S."/>
            <person name="Hope R."/>
            <person name="Hossain A."/>
            <person name="Karabika E."/>
            <person name="Karaffa L."/>
            <person name="Karanyi Z."/>
            <person name="Krasevec N."/>
            <person name="Kuo A."/>
            <person name="Kusch H."/>
            <person name="LaButti K."/>
            <person name="Lagendijk E.L."/>
            <person name="Lapidus A."/>
            <person name="Levasseur A."/>
            <person name="Lindquist E."/>
            <person name="Lipzen A."/>
            <person name="Logrieco A.F."/>
            <person name="MacCabe A."/>
            <person name="Maekelae M.R."/>
            <person name="Malavazi I."/>
            <person name="Melin P."/>
            <person name="Meyer V."/>
            <person name="Mielnichuk N."/>
            <person name="Miskei M."/>
            <person name="Molnar A.P."/>
            <person name="Mule G."/>
            <person name="Ngan C.Y."/>
            <person name="Orejas M."/>
            <person name="Orosz E."/>
            <person name="Ouedraogo J.P."/>
            <person name="Overkamp K.M."/>
            <person name="Park H.-S."/>
            <person name="Perrone G."/>
            <person name="Piumi F."/>
            <person name="Punt P.J."/>
            <person name="Ram A.F."/>
            <person name="Ramon A."/>
            <person name="Rauscher S."/>
            <person name="Record E."/>
            <person name="Riano-Pachon D.M."/>
            <person name="Robert V."/>
            <person name="Roehrig J."/>
            <person name="Ruller R."/>
            <person name="Salamov A."/>
            <person name="Salih N.S."/>
            <person name="Samson R.A."/>
            <person name="Sandor E."/>
            <person name="Sanguinetti M."/>
            <person name="Schuetze T."/>
            <person name="Sepcic K."/>
            <person name="Shelest E."/>
            <person name="Sherlock G."/>
            <person name="Sophianopoulou V."/>
            <person name="Squina F.M."/>
            <person name="Sun H."/>
            <person name="Susca A."/>
            <person name="Todd R.B."/>
            <person name="Tsang A."/>
            <person name="Unkles S.E."/>
            <person name="van de Wiele N."/>
            <person name="van Rossen-Uffink D."/>
            <person name="Oliveira J.V."/>
            <person name="Vesth T.C."/>
            <person name="Visser J."/>
            <person name="Yu J.-H."/>
            <person name="Zhou M."/>
            <person name="Andersen M.R."/>
            <person name="Archer D.B."/>
            <person name="Baker S.E."/>
            <person name="Benoit I."/>
            <person name="Brakhage A.A."/>
            <person name="Braus G.H."/>
            <person name="Fischer R."/>
            <person name="Frisvad J.C."/>
            <person name="Goldman G.H."/>
            <person name="Houbraken J."/>
            <person name="Oakley B."/>
            <person name="Pocsi I."/>
            <person name="Scazzocchio C."/>
            <person name="Seiboth B."/>
            <person name="vanKuyk P.A."/>
            <person name="Wortman J."/>
            <person name="Dyer P.S."/>
            <person name="Grigoriev I.V."/>
        </authorList>
    </citation>
    <scope>NUCLEOTIDE SEQUENCE [LARGE SCALE GENOMIC DNA]</scope>
    <source>
        <strain evidence="13">DTO 134E9</strain>
    </source>
</reference>
<comment type="function">
    <text evidence="9 11">Component of the Mediator complex, a coactivator involved in the regulated transcription of nearly all RNA polymerase II-dependent genes. Mediator functions as a bridge to convey information from gene-specific regulatory proteins to the basal RNA polymerase II transcription machinery. Mediator is recruited to promoters by direct interactions with regulatory proteins and serves as a scaffold for the assembly of a functional preinitiation complex with RNA polymerase II and the general transcription factors.</text>
</comment>
<name>A0A1L9RPG2_ASPWE</name>
<dbReference type="InterPro" id="IPR019095">
    <property type="entry name" value="Mediator_Med18"/>
</dbReference>
<accession>A0A1L9RPG2</accession>
<dbReference type="STRING" id="1073089.A0A1L9RPG2"/>
<evidence type="ECO:0000256" key="11">
    <source>
        <dbReference type="RuleBase" id="RU364150"/>
    </source>
</evidence>
<comment type="subunit">
    <text evidence="3 11">Component of the Mediator complex.</text>
</comment>
<evidence type="ECO:0000256" key="8">
    <source>
        <dbReference type="ARBA" id="ARBA00023242"/>
    </source>
</evidence>
<dbReference type="VEuPathDB" id="FungiDB:ASPWEDRAFT_419800"/>
<evidence type="ECO:0000256" key="4">
    <source>
        <dbReference type="ARBA" id="ARBA00019612"/>
    </source>
</evidence>
<dbReference type="GO" id="GO:0070847">
    <property type="term" value="C:core mediator complex"/>
    <property type="evidence" value="ECO:0007669"/>
    <property type="project" value="TreeGrafter"/>
</dbReference>
<evidence type="ECO:0000256" key="9">
    <source>
        <dbReference type="ARBA" id="ARBA00025687"/>
    </source>
</evidence>
<keyword evidence="8 11" id="KW-0539">Nucleus</keyword>
<keyword evidence="5 11" id="KW-0805">Transcription regulation</keyword>
<dbReference type="GO" id="GO:0016592">
    <property type="term" value="C:mediator complex"/>
    <property type="evidence" value="ECO:0007669"/>
    <property type="project" value="InterPro"/>
</dbReference>
<dbReference type="FunFam" id="2.40.320.10:FF:000007">
    <property type="entry name" value="Mediator of RNA polymerase II transcription subunit 18"/>
    <property type="match status" value="1"/>
</dbReference>
<organism evidence="12 13">
    <name type="scientific">Aspergillus wentii DTO 134E9</name>
    <dbReference type="NCBI Taxonomy" id="1073089"/>
    <lineage>
        <taxon>Eukaryota</taxon>
        <taxon>Fungi</taxon>
        <taxon>Dikarya</taxon>
        <taxon>Ascomycota</taxon>
        <taxon>Pezizomycotina</taxon>
        <taxon>Eurotiomycetes</taxon>
        <taxon>Eurotiomycetidae</taxon>
        <taxon>Eurotiales</taxon>
        <taxon>Aspergillaceae</taxon>
        <taxon>Aspergillus</taxon>
        <taxon>Aspergillus subgen. Cremei</taxon>
    </lineage>
</organism>
<evidence type="ECO:0000313" key="12">
    <source>
        <dbReference type="EMBL" id="OJJ36728.1"/>
    </source>
</evidence>
<dbReference type="PANTHER" id="PTHR13321">
    <property type="entry name" value="MEDIATOR OF RNA POLYMERASE II TRANSCRIPTION, SUBUNIT 18"/>
    <property type="match status" value="1"/>
</dbReference>
<dbReference type="Gene3D" id="2.40.320.10">
    <property type="entry name" value="Hypothetical Protein Pfu-838710-001"/>
    <property type="match status" value="1"/>
</dbReference>
<sequence length="273" mass="30530">MHELLLFASVPAHQHHELLQQLTGLTAMQPRHRLERRLIFKAYRKPGLINTRVGASQDLQGGADMQRLNKMLNGGMFYTQVVGPVSEEDFGAKSSVGEDQDALMSGTGDNMPGINDPSYQYDRQPWRLEFKDIPEAGTRSAVTSRLMASAGLPKGDIMVPMDAWGYSFVTEYVVEGDLFIHNDIVIFLHRVLHYPVDGQQAHDPRRQLPAFQNMSPLEPSGSYVLQAAITVQDGGNQETMKTASQHLFGLREQLKSVVRLEQADRLSLDTRAK</sequence>
<proteinExistence type="inferred from homology"/>
<keyword evidence="13" id="KW-1185">Reference proteome</keyword>
<keyword evidence="7 11" id="KW-0804">Transcription</keyword>
<evidence type="ECO:0000256" key="5">
    <source>
        <dbReference type="ARBA" id="ARBA00023015"/>
    </source>
</evidence>
<evidence type="ECO:0000256" key="3">
    <source>
        <dbReference type="ARBA" id="ARBA00011837"/>
    </source>
</evidence>
<evidence type="ECO:0000256" key="2">
    <source>
        <dbReference type="ARBA" id="ARBA00009814"/>
    </source>
</evidence>
<dbReference type="OrthoDB" id="5348092at2759"/>
<comment type="subcellular location">
    <subcellularLocation>
        <location evidence="1 11">Nucleus</location>
    </subcellularLocation>
</comment>
<keyword evidence="6 11" id="KW-0010">Activator</keyword>
<dbReference type="GO" id="GO:0006357">
    <property type="term" value="P:regulation of transcription by RNA polymerase II"/>
    <property type="evidence" value="ECO:0007669"/>
    <property type="project" value="InterPro"/>
</dbReference>
<dbReference type="EMBL" id="KV878211">
    <property type="protein sequence ID" value="OJJ36728.1"/>
    <property type="molecule type" value="Genomic_DNA"/>
</dbReference>
<protein>
    <recommendedName>
        <fullName evidence="4 11">Mediator of RNA polymerase II transcription subunit 18</fullName>
    </recommendedName>
    <alternativeName>
        <fullName evidence="10 11">Mediator complex subunit 18</fullName>
    </alternativeName>
</protein>
<dbReference type="GO" id="GO:0003712">
    <property type="term" value="F:transcription coregulator activity"/>
    <property type="evidence" value="ECO:0007669"/>
    <property type="project" value="InterPro"/>
</dbReference>
<evidence type="ECO:0000256" key="1">
    <source>
        <dbReference type="ARBA" id="ARBA00004123"/>
    </source>
</evidence>
<evidence type="ECO:0000256" key="7">
    <source>
        <dbReference type="ARBA" id="ARBA00023163"/>
    </source>
</evidence>